<comment type="pathway">
    <text evidence="3">Phospholipid metabolism; CDP-diacylglycerol biosynthesis; CDP-diacylglycerol from sn-glycerol 3-phosphate: step 3/3.</text>
</comment>
<dbReference type="AlphaFoldDB" id="A0A8S3FKZ6"/>
<dbReference type="Proteomes" id="UP000681720">
    <property type="component" value="Unassembled WGS sequence"/>
</dbReference>
<organism evidence="20 21">
    <name type="scientific">Rotaria magnacalcarata</name>
    <dbReference type="NCBI Taxonomy" id="392030"/>
    <lineage>
        <taxon>Eukaryota</taxon>
        <taxon>Metazoa</taxon>
        <taxon>Spiralia</taxon>
        <taxon>Gnathifera</taxon>
        <taxon>Rotifera</taxon>
        <taxon>Eurotatoria</taxon>
        <taxon>Bdelloidea</taxon>
        <taxon>Philodinida</taxon>
        <taxon>Philodinidae</taxon>
        <taxon>Rotaria</taxon>
    </lineage>
</organism>
<evidence type="ECO:0000256" key="15">
    <source>
        <dbReference type="ARBA" id="ARBA00023136"/>
    </source>
</evidence>
<evidence type="ECO:0000313" key="21">
    <source>
        <dbReference type="Proteomes" id="UP000681720"/>
    </source>
</evidence>
<dbReference type="InterPro" id="IPR015222">
    <property type="entry name" value="Tam41"/>
</dbReference>
<dbReference type="GO" id="GO:0016024">
    <property type="term" value="P:CDP-diacylglycerol biosynthetic process"/>
    <property type="evidence" value="ECO:0007669"/>
    <property type="project" value="TreeGrafter"/>
</dbReference>
<evidence type="ECO:0000256" key="9">
    <source>
        <dbReference type="ARBA" id="ARBA00022679"/>
    </source>
</evidence>
<evidence type="ECO:0000256" key="13">
    <source>
        <dbReference type="ARBA" id="ARBA00023098"/>
    </source>
</evidence>
<keyword evidence="13" id="KW-0443">Lipid metabolism</keyword>
<evidence type="ECO:0000256" key="11">
    <source>
        <dbReference type="ARBA" id="ARBA00022792"/>
    </source>
</evidence>
<keyword evidence="8" id="KW-0444">Lipid biosynthesis</keyword>
<keyword evidence="14" id="KW-0496">Mitochondrion</keyword>
<evidence type="ECO:0000256" key="18">
    <source>
        <dbReference type="ARBA" id="ARBA00029893"/>
    </source>
</evidence>
<gene>
    <name evidence="20" type="ORF">GIL414_LOCUS64033</name>
</gene>
<proteinExistence type="inferred from homology"/>
<dbReference type="EMBL" id="CAJOBJ010271459">
    <property type="protein sequence ID" value="CAF5131382.1"/>
    <property type="molecule type" value="Genomic_DNA"/>
</dbReference>
<dbReference type="GO" id="GO:0005743">
    <property type="term" value="C:mitochondrial inner membrane"/>
    <property type="evidence" value="ECO:0007669"/>
    <property type="project" value="UniProtKB-SubCell"/>
</dbReference>
<evidence type="ECO:0000256" key="19">
    <source>
        <dbReference type="ARBA" id="ARBA00031502"/>
    </source>
</evidence>
<evidence type="ECO:0000256" key="7">
    <source>
        <dbReference type="ARBA" id="ARBA00018337"/>
    </source>
</evidence>
<accession>A0A8S3FKZ6</accession>
<keyword evidence="10" id="KW-0548">Nucleotidyltransferase</keyword>
<comment type="pathway">
    <text evidence="4">Lipid metabolism.</text>
</comment>
<dbReference type="EC" id="2.7.7.41" evidence="6"/>
<dbReference type="PANTHER" id="PTHR13619:SF0">
    <property type="entry name" value="PHOSPHATIDATE CYTIDYLYLTRANSFERASE, MITOCHONDRIAL"/>
    <property type="match status" value="1"/>
</dbReference>
<evidence type="ECO:0000256" key="5">
    <source>
        <dbReference type="ARBA" id="ARBA00005458"/>
    </source>
</evidence>
<comment type="caution">
    <text evidence="20">The sequence shown here is derived from an EMBL/GenBank/DDBJ whole genome shotgun (WGS) entry which is preliminary data.</text>
</comment>
<reference evidence="20" key="1">
    <citation type="submission" date="2021-02" db="EMBL/GenBank/DDBJ databases">
        <authorList>
            <person name="Nowell W R."/>
        </authorList>
    </citation>
    <scope>NUCLEOTIDE SEQUENCE</scope>
</reference>
<name>A0A8S3FKZ6_9BILA</name>
<evidence type="ECO:0000256" key="2">
    <source>
        <dbReference type="ARBA" id="ARBA00004443"/>
    </source>
</evidence>
<dbReference type="GO" id="GO:0032049">
    <property type="term" value="P:cardiolipin biosynthetic process"/>
    <property type="evidence" value="ECO:0007669"/>
    <property type="project" value="InterPro"/>
</dbReference>
<evidence type="ECO:0000313" key="20">
    <source>
        <dbReference type="EMBL" id="CAF5131382.1"/>
    </source>
</evidence>
<keyword evidence="17" id="KW-1208">Phospholipid metabolism</keyword>
<dbReference type="Gene3D" id="3.50.50.60">
    <property type="entry name" value="FAD/NAD(P)-binding domain"/>
    <property type="match status" value="1"/>
</dbReference>
<evidence type="ECO:0000256" key="16">
    <source>
        <dbReference type="ARBA" id="ARBA00023209"/>
    </source>
</evidence>
<evidence type="ECO:0000256" key="3">
    <source>
        <dbReference type="ARBA" id="ARBA00005119"/>
    </source>
</evidence>
<evidence type="ECO:0000256" key="8">
    <source>
        <dbReference type="ARBA" id="ARBA00022516"/>
    </source>
</evidence>
<keyword evidence="11" id="KW-0999">Mitochondrion inner membrane</keyword>
<dbReference type="GO" id="GO:0004605">
    <property type="term" value="F:phosphatidate cytidylyltransferase activity"/>
    <property type="evidence" value="ECO:0007669"/>
    <property type="project" value="UniProtKB-EC"/>
</dbReference>
<comment type="subcellular location">
    <subcellularLocation>
        <location evidence="2">Mitochondrion inner membrane</location>
        <topology evidence="2">Peripheral membrane protein</topology>
        <orientation evidence="2">Matrix side</orientation>
    </subcellularLocation>
</comment>
<feature type="non-terminal residue" evidence="20">
    <location>
        <position position="1"/>
    </location>
</feature>
<dbReference type="Pfam" id="PF09139">
    <property type="entry name" value="Tam41_Mmp37"/>
    <property type="match status" value="1"/>
</dbReference>
<evidence type="ECO:0000256" key="10">
    <source>
        <dbReference type="ARBA" id="ARBA00022695"/>
    </source>
</evidence>
<keyword evidence="12" id="KW-0460">Magnesium</keyword>
<protein>
    <recommendedName>
        <fullName evidence="7">Phosphatidate cytidylyltransferase, mitochondrial</fullName>
        <ecNumber evidence="6">2.7.7.41</ecNumber>
    </recommendedName>
    <alternativeName>
        <fullName evidence="18">CDP-diacylglycerol synthase</fullName>
    </alternativeName>
    <alternativeName>
        <fullName evidence="19">Mitochondrial translocator assembly and maintenance protein 41 homolog</fullName>
    </alternativeName>
</protein>
<dbReference type="InterPro" id="IPR036188">
    <property type="entry name" value="FAD/NAD-bd_sf"/>
</dbReference>
<evidence type="ECO:0000256" key="17">
    <source>
        <dbReference type="ARBA" id="ARBA00023264"/>
    </source>
</evidence>
<comment type="similarity">
    <text evidence="5">Belongs to the TAM41 family.</text>
</comment>
<keyword evidence="16" id="KW-0594">Phospholipid biosynthesis</keyword>
<evidence type="ECO:0000256" key="4">
    <source>
        <dbReference type="ARBA" id="ARBA00005189"/>
    </source>
</evidence>
<keyword evidence="15" id="KW-0472">Membrane</keyword>
<keyword evidence="9" id="KW-0808">Transferase</keyword>
<sequence>MLKPVSVMKIDQSDQDLLYALKTNLNSALHVALLLLPEQFTLRDLFLKITSLSYQGDFRMYIGENKNKISNIVLPQVDAFVELYSNLILNDSYLHWNKTRTLNTIVQQDVTAAAIFRRLLALPKFVIQNLMEMTTLKTRQHQDAEEVIRKLCVSTQRKEKIEHAMKIAVVGLGGTGSAALRFLAQSGHNAVGYEQFHIGHEHGSSHGESR</sequence>
<dbReference type="PANTHER" id="PTHR13619">
    <property type="entry name" value="PHOSPHATIDATE CYTIDYLYLTRANSFERASE, MITOCHONDRIAL"/>
    <property type="match status" value="1"/>
</dbReference>
<evidence type="ECO:0000256" key="6">
    <source>
        <dbReference type="ARBA" id="ARBA00012487"/>
    </source>
</evidence>
<evidence type="ECO:0000256" key="12">
    <source>
        <dbReference type="ARBA" id="ARBA00022842"/>
    </source>
</evidence>
<comment type="cofactor">
    <cofactor evidence="1">
        <name>Mg(2+)</name>
        <dbReference type="ChEBI" id="CHEBI:18420"/>
    </cofactor>
</comment>
<evidence type="ECO:0000256" key="1">
    <source>
        <dbReference type="ARBA" id="ARBA00001946"/>
    </source>
</evidence>
<evidence type="ECO:0000256" key="14">
    <source>
        <dbReference type="ARBA" id="ARBA00023128"/>
    </source>
</evidence>